<dbReference type="GO" id="GO:0004519">
    <property type="term" value="F:endonuclease activity"/>
    <property type="evidence" value="ECO:0007669"/>
    <property type="project" value="UniProtKB-KW"/>
</dbReference>
<dbReference type="CDD" id="cd00085">
    <property type="entry name" value="HNHc"/>
    <property type="match status" value="1"/>
</dbReference>
<sequence length="154" mass="17248">MKRSPMPRRSSPLQRSKPLERGTAQDKPTEPGPDQADLDESGLPASRPKRRLRPRSRKAEAAYRVRRPMLRALADMHPYCVRPGCNRFAADGHEPLTRARGGSITDPDNVVLLCRPCHDELGTEPAWAYDLGLLRHSWDAGDRGRTTTNDRTGT</sequence>
<dbReference type="EMBL" id="JAGEPF010000016">
    <property type="protein sequence ID" value="MBO2461128.1"/>
    <property type="molecule type" value="Genomic_DNA"/>
</dbReference>
<accession>A0ABS3RWJ3</accession>
<dbReference type="InterPro" id="IPR003615">
    <property type="entry name" value="HNH_nuc"/>
</dbReference>
<evidence type="ECO:0000256" key="1">
    <source>
        <dbReference type="SAM" id="MobiDB-lite"/>
    </source>
</evidence>
<dbReference type="Proteomes" id="UP000680206">
    <property type="component" value="Unassembled WGS sequence"/>
</dbReference>
<feature type="compositionally biased region" description="Basic and acidic residues" evidence="1">
    <location>
        <begin position="17"/>
        <end position="29"/>
    </location>
</feature>
<evidence type="ECO:0000313" key="3">
    <source>
        <dbReference type="Proteomes" id="UP000680206"/>
    </source>
</evidence>
<keyword evidence="3" id="KW-1185">Reference proteome</keyword>
<dbReference type="RefSeq" id="WP_208244489.1">
    <property type="nucleotide sequence ID" value="NZ_JAGEPF010000016.1"/>
</dbReference>
<name>A0ABS3RWJ3_9ACTN</name>
<comment type="caution">
    <text evidence="2">The sequence shown here is derived from an EMBL/GenBank/DDBJ whole genome shotgun (WGS) entry which is preliminary data.</text>
</comment>
<gene>
    <name evidence="2" type="ORF">J4709_26445</name>
</gene>
<feature type="compositionally biased region" description="Basic residues" evidence="1">
    <location>
        <begin position="47"/>
        <end position="56"/>
    </location>
</feature>
<keyword evidence="2" id="KW-0378">Hydrolase</keyword>
<proteinExistence type="predicted"/>
<organism evidence="2 3">
    <name type="scientific">Actinomadura violacea</name>
    <dbReference type="NCBI Taxonomy" id="2819934"/>
    <lineage>
        <taxon>Bacteria</taxon>
        <taxon>Bacillati</taxon>
        <taxon>Actinomycetota</taxon>
        <taxon>Actinomycetes</taxon>
        <taxon>Streptosporangiales</taxon>
        <taxon>Thermomonosporaceae</taxon>
        <taxon>Actinomadura</taxon>
    </lineage>
</organism>
<reference evidence="2 3" key="1">
    <citation type="submission" date="2021-03" db="EMBL/GenBank/DDBJ databases">
        <title>Actinomadura violae sp. nov., isolated from lichen in Thailand.</title>
        <authorList>
            <person name="Kanchanasin P."/>
            <person name="Saeng-In P."/>
            <person name="Phongsopitanun W."/>
            <person name="Yuki M."/>
            <person name="Kudo T."/>
            <person name="Ohkuma M."/>
            <person name="Tanasupawat S."/>
        </authorList>
    </citation>
    <scope>NUCLEOTIDE SEQUENCE [LARGE SCALE GENOMIC DNA]</scope>
    <source>
        <strain evidence="2 3">LCR2-06</strain>
    </source>
</reference>
<keyword evidence="2" id="KW-0255">Endonuclease</keyword>
<keyword evidence="2" id="KW-0540">Nuclease</keyword>
<protein>
    <submittedName>
        <fullName evidence="2">HNH endonuclease</fullName>
    </submittedName>
</protein>
<feature type="region of interest" description="Disordered" evidence="1">
    <location>
        <begin position="1"/>
        <end position="63"/>
    </location>
</feature>
<evidence type="ECO:0000313" key="2">
    <source>
        <dbReference type="EMBL" id="MBO2461128.1"/>
    </source>
</evidence>